<feature type="coiled-coil region" evidence="1">
    <location>
        <begin position="328"/>
        <end position="404"/>
    </location>
</feature>
<reference evidence="5" key="6">
    <citation type="journal article" date="2008" name="Nucleic Acids Res.">
        <title>The Rice Annotation Project Database (RAP-DB): 2008 update.</title>
        <authorList>
            <consortium name="The Rice Annotation Project (RAP)"/>
            <person name="Tanaka T."/>
            <person name="Antonio B.A."/>
            <person name="Kikuchi S."/>
            <person name="Matsumoto T."/>
            <person name="Nagamura Y."/>
            <person name="Numa H."/>
            <person name="Sakai H."/>
            <person name="Wu J."/>
            <person name="Itoh T."/>
            <person name="Sasaki T."/>
            <person name="Aono R."/>
            <person name="Fujii Y."/>
            <person name="Habara T."/>
            <person name="Harada E."/>
            <person name="Kanno M."/>
            <person name="Kawahara Y."/>
            <person name="Kawashima H."/>
            <person name="Kubooka H."/>
            <person name="Matsuya A."/>
            <person name="Nakaoka H."/>
            <person name="Saichi N."/>
            <person name="Sanbonmatsu R."/>
            <person name="Sato Y."/>
            <person name="Shinso Y."/>
            <person name="Suzuki M."/>
            <person name="Takeda J."/>
            <person name="Tanino M."/>
            <person name="Todokoro F."/>
            <person name="Yamaguchi K."/>
            <person name="Yamamoto N."/>
            <person name="Yamasaki C."/>
            <person name="Imanishi T."/>
            <person name="Okido T."/>
            <person name="Tada M."/>
            <person name="Ikeo K."/>
            <person name="Tateno Y."/>
            <person name="Gojobori T."/>
            <person name="Lin Y.C."/>
            <person name="Wei F.J."/>
            <person name="Hsing Y.I."/>
            <person name="Zhao Q."/>
            <person name="Han B."/>
            <person name="Kramer M.R."/>
            <person name="McCombie R.W."/>
            <person name="Lonsdale D."/>
            <person name="O'Donovan C.C."/>
            <person name="Whitfield E.J."/>
            <person name="Apweiler R."/>
            <person name="Koyanagi K.O."/>
            <person name="Khurana J.P."/>
            <person name="Raghuvanshi S."/>
            <person name="Singh N.K."/>
            <person name="Tyagi A.K."/>
            <person name="Haberer G."/>
            <person name="Fujisawa M."/>
            <person name="Hosokawa S."/>
            <person name="Ito Y."/>
            <person name="Ikawa H."/>
            <person name="Shibata M."/>
            <person name="Yamamoto M."/>
            <person name="Bruskiewich R.M."/>
            <person name="Hoen D.R."/>
            <person name="Bureau TE."/>
            <person name="Namiki N."/>
            <person name="Ohyanagi H."/>
            <person name="Sakai Y."/>
            <person name="Nobushima S."/>
            <person name="Sakata K."/>
            <person name="Barrero R.A."/>
            <person name="Sato Y."/>
            <person name="Souvorov A."/>
            <person name="Smith-White B."/>
            <person name="Tatusova T."/>
            <person name="An S."/>
            <person name="An G."/>
            <person name="OOta S."/>
            <person name="Fuks G."/>
            <person name="Messing J."/>
            <person name="Christie K.R."/>
            <person name="Lieberherr D."/>
            <person name="Kim H."/>
            <person name="Zuccolo A."/>
            <person name="Wing R.A."/>
            <person name="Nobuta K."/>
            <person name="Green P.J."/>
            <person name="Lu C."/>
            <person name="Meyers BC."/>
            <person name="Chaparro C."/>
            <person name="Piegu B."/>
            <person name="Panaud O."/>
            <person name="Echeverria M."/>
        </authorList>
    </citation>
    <scope>NUCLEOTIDE SEQUENCE</scope>
</reference>
<evidence type="ECO:0000313" key="4">
    <source>
        <dbReference type="EMBL" id="AAT76991.1"/>
    </source>
</evidence>
<accession>A0A5S6RCX3</accession>
<evidence type="ECO:0000256" key="3">
    <source>
        <dbReference type="SAM" id="Phobius"/>
    </source>
</evidence>
<dbReference type="PANTHER" id="PTHR45287">
    <property type="entry name" value="OS03G0691500 PROTEIN"/>
    <property type="match status" value="1"/>
</dbReference>
<feature type="coiled-coil region" evidence="1">
    <location>
        <begin position="807"/>
        <end position="834"/>
    </location>
</feature>
<feature type="coiled-coil region" evidence="1">
    <location>
        <begin position="472"/>
        <end position="693"/>
    </location>
</feature>
<name>A0A5S6RCX3_ORYSJ</name>
<sequence length="1515" mass="171764">MSRSFFPTCSSLKVEMEEMCREMDELRSEVEALTAECRAKAELAEGLKRAGAEQAARLREARAEAERQAREVAARDEEISSSGEARRELEARLAEKEQALRHLCAAHEGLRSSARERSDALEAEKRELVAALEESEARRLEQEAAARSCGEEVARLRRLLSEKEKKCSEAEQRALAPKEVMMRDDMLLKMEDQKAAVEGKLKWKSEQFRHLEDALKKVQDEFRAAKKEWGSDRSMLVDQIGTLEVNLDSKTRMAEDFRSRLEMCSQALAHEEGRRKLLEAEMSELKHLYGNVVSDYEEARSTIESLAAKRDGEIASLRSSLAEKVTLLKEMEYGKARLEQENEDMRSSLKEHQEAQIGGADAVVSLKVLQQKFRALEQTHRNCIDKLRDKEAEWKTQMEKLGSELDGCLSQLDSKDTLIKQMQIELLSSYSSLEMQAVQNWEASVALVIVESKLYDSCSYFETIQLDMQKNCAQLEHNFAAARKQLEEDNCAIAQSQAERAQQVEVIATLHQRIEQLEHMEKEREEMQRQLDTYNLDNASRDVHCLKGESSEEEKGLHEKLQKALSDLDEAYSAVSERESELSQIEINLHKQKQAMEHLEELKLSMENELKGYMDENNVLKRDLIATTEIEKSLREEKEKLLGALNEANSALSEKNCELRQSEIILHQQKQALEHLEELRVNMETEIKGYIDEICVLKRDLDATHMAKIEAEKTYSEENEKLLCALDEVNCCLLDKKNELDQVTENLHQQMQAVEEFEKLRVSMETELGRYMDENSVLKSDLVSALNSKMDAEESLREEKDKLCSIIDERCRNIDELQQHIAVLEEENLDKKLDVAGLIKSEADRSIQEVNRKYSEIVEVFDKKLLELETRLSFFEQKYTCREQELMEMFDQEEADWYTLIAEKENAISEIQENVESAQVDIKHLVESASEKLAEVQVEVRQLYCLAGNLNSLNLIQEHDNLFKDMLIEECERELKAVQVNLALEKQQSNNLKNDLEQLKAKATAEMLENVKEHLEVANKLRSLEERKEVLDEHVGELKSRTKNMCNAFVQERKNLFDELTGLVDTIGAAIHVDEDLMTSLTKIMHKVNNEEAFRNSISLVYRGSETDKIRPESPGLKNLWPVFFNYSFSVYMVTEFFSCIFICMIVAAYCPFITDVPVISSPMFIVRLNFKVAEDNMTNICFRKEGLHWSKQPRTVQACCKEVLVADIRLANRHAGIVDKEFHIPLFCEKKIQIPPESACFIEFPDESLPHETLQASSSAVHLHGHHGRLRRFLAAGRLRAIDVLGHGGQRAHRPRRRWQVAAAVAAAAAAAALAAAVVEALVRVAATGGELLRAARSPHGRRRGGEPGGEPHLAPGAPHHHRGRRDGWVWAAPLLDAGGGVNGGGDEHPEARGRPRRPEAVVLVAHVGELLVGGDRHQEVLVGTLVGEAVPDRRDGGGAGLLRQPRRQLAEGTPRGTARARVSPPTYRRPPPGPHGTRRPPWLQSSLIIASSSFAAAIGTIRSMMDRSRSVSR</sequence>
<reference evidence="4" key="1">
    <citation type="submission" date="2004-07" db="EMBL/GenBank/DDBJ databases">
        <authorList>
            <person name="Buell R."/>
            <person name="Liu J."/>
            <person name="Childs K."/>
            <person name="Zaborsky J."/>
            <person name="Tallon L."/>
            <person name="Wirtz U."/>
            <person name="Wei F."/>
            <person name="Kuang H."/>
            <person name="Zhang P."/>
            <person name="Marano M."/>
            <person name="Baker B."/>
        </authorList>
    </citation>
    <scope>NUCLEOTIDE SEQUENCE</scope>
</reference>
<reference evidence="5" key="9">
    <citation type="submission" date="2009-08" db="EMBL/GenBank/DDBJ databases">
        <title>The Second Rice Annotation Project Meeting (RAP2).</title>
        <authorList>
            <consortium name="The Rice Annotation Project (RAP)"/>
        </authorList>
    </citation>
    <scope>NUCLEOTIDE SEQUENCE</scope>
</reference>
<dbReference type="EMBL" id="AP008209">
    <property type="protein sequence ID" value="BAF12869.2"/>
    <property type="molecule type" value="Genomic_DNA"/>
</dbReference>
<feature type="transmembrane region" description="Helical" evidence="3">
    <location>
        <begin position="1302"/>
        <end position="1324"/>
    </location>
</feature>
<keyword evidence="3" id="KW-0812">Transmembrane</keyword>
<reference evidence="4" key="4">
    <citation type="submission" date="2006-01" db="EMBL/GenBank/DDBJ databases">
        <title>Oryza sativa chromosome 3 BAC OSJNBb0101N11 genomic sequence.</title>
        <authorList>
            <person name="Buell C.R."/>
            <person name="Yuan Q."/>
            <person name="Ouyang S."/>
            <person name="Liu J."/>
            <person name="Gansberger K."/>
            <person name="Jones K.M."/>
            <person name="Overton II L.L."/>
            <person name="Tsitrin T."/>
            <person name="Kim M.M."/>
            <person name="Bera J.J."/>
            <person name="Jin S.S."/>
            <person name="Fadrosh D.W."/>
            <person name="Tallon L.J."/>
            <person name="Koo H."/>
            <person name="Zismann V."/>
            <person name="Hsiao J."/>
            <person name="Blunt S."/>
            <person name="Vanaken S.S."/>
            <person name="Riedmuller S.B."/>
            <person name="Utterback T.T."/>
            <person name="Feldblyum T.V."/>
            <person name="Yang Q.Q."/>
            <person name="Haas B.J."/>
            <person name="Suh B.B."/>
            <person name="Peterson J.J."/>
            <person name="Quackenbush J."/>
            <person name="White O."/>
            <person name="Salzberg S.L."/>
            <person name="Fraser C.M."/>
        </authorList>
    </citation>
    <scope>NUCLEOTIDE SEQUENCE</scope>
</reference>
<feature type="coiled-coil region" evidence="1">
    <location>
        <begin position="901"/>
        <end position="928"/>
    </location>
</feature>
<reference evidence="5 6" key="2">
    <citation type="journal article" date="2005" name="Nature">
        <title>The map-based sequence of the rice genome.</title>
        <authorList>
            <consortium name="International rice genome sequencing project (IRGSP)"/>
            <person name="Matsumoto T."/>
            <person name="Wu J."/>
            <person name="Kanamori H."/>
            <person name="Katayose Y."/>
            <person name="Fujisawa M."/>
            <person name="Namiki N."/>
            <person name="Mizuno H."/>
            <person name="Yamamoto K."/>
            <person name="Antonio B.A."/>
            <person name="Baba T."/>
            <person name="Sakata K."/>
            <person name="Nagamura Y."/>
            <person name="Aoki H."/>
            <person name="Arikawa K."/>
            <person name="Arita K."/>
            <person name="Bito T."/>
            <person name="Chiden Y."/>
            <person name="Fujitsuka N."/>
            <person name="Fukunaka R."/>
            <person name="Hamada M."/>
            <person name="Harada C."/>
            <person name="Hayashi A."/>
            <person name="Hijishita S."/>
            <person name="Honda M."/>
            <person name="Hosokawa S."/>
            <person name="Ichikawa Y."/>
            <person name="Idonuma A."/>
            <person name="Iijima M."/>
            <person name="Ikeda M."/>
            <person name="Ikeno M."/>
            <person name="Ito K."/>
            <person name="Ito S."/>
            <person name="Ito T."/>
            <person name="Ito Y."/>
            <person name="Ito Y."/>
            <person name="Iwabuchi A."/>
            <person name="Kamiya K."/>
            <person name="Karasawa W."/>
            <person name="Kurita K."/>
            <person name="Katagiri S."/>
            <person name="Kikuta A."/>
            <person name="Kobayashi H."/>
            <person name="Kobayashi N."/>
            <person name="Machita K."/>
            <person name="Maehara T."/>
            <person name="Masukawa M."/>
            <person name="Mizubayashi T."/>
            <person name="Mukai Y."/>
            <person name="Nagasaki H."/>
            <person name="Nagata Y."/>
            <person name="Naito S."/>
            <person name="Nakashima M."/>
            <person name="Nakama Y."/>
            <person name="Nakamichi Y."/>
            <person name="Nakamura M."/>
            <person name="Meguro A."/>
            <person name="Negishi M."/>
            <person name="Ohta I."/>
            <person name="Ohta T."/>
            <person name="Okamoto M."/>
            <person name="Ono N."/>
            <person name="Saji S."/>
            <person name="Sakaguchi M."/>
            <person name="Sakai K."/>
            <person name="Shibata M."/>
            <person name="Shimokawa T."/>
            <person name="Song J."/>
            <person name="Takazaki Y."/>
            <person name="Terasawa K."/>
            <person name="Tsugane M."/>
            <person name="Tsuji K."/>
            <person name="Ueda S."/>
            <person name="Waki K."/>
            <person name="Yamagata H."/>
            <person name="Yamamoto M."/>
            <person name="Yamamoto S."/>
            <person name="Yamane H."/>
            <person name="Yoshiki S."/>
            <person name="Yoshihara R."/>
            <person name="Yukawa K."/>
            <person name="Zhong H."/>
            <person name="Yano M."/>
            <person name="Yuan Q."/>
            <person name="Ouyang S."/>
            <person name="Liu J."/>
            <person name="Jones K.M."/>
            <person name="Gansberger K."/>
            <person name="Moffat K."/>
            <person name="Hill J."/>
            <person name="Bera J."/>
            <person name="Fadrosh D."/>
            <person name="Jin S."/>
            <person name="Johri S."/>
            <person name="Kim M."/>
            <person name="Overton L."/>
            <person name="Reardon M."/>
            <person name="Tsitrin T."/>
            <person name="Vuong H."/>
            <person name="Weaver B."/>
            <person name="Ciecko A."/>
            <person name="Tallon L."/>
            <person name="Jackson J."/>
            <person name="Pai G."/>
            <person name="Aken S.V."/>
            <person name="Utterback T."/>
            <person name="Reidmuller S."/>
            <person name="Feldblyum T."/>
            <person name="Hsiao J."/>
            <person name="Zismann V."/>
            <person name="Iobst S."/>
            <person name="de Vazeille A.R."/>
            <person name="Buell C.R."/>
            <person name="Ying K."/>
            <person name="Li Y."/>
            <person name="Lu T."/>
            <person name="Huang Y."/>
            <person name="Zhao Q."/>
            <person name="Feng Q."/>
            <person name="Zhang L."/>
            <person name="Zhu J."/>
            <person name="Weng Q."/>
            <person name="Mu J."/>
            <person name="Lu Y."/>
            <person name="Fan D."/>
            <person name="Liu Y."/>
            <person name="Guan J."/>
            <person name="Zhang Y."/>
            <person name="Yu S."/>
            <person name="Liu X."/>
            <person name="Zhang Y."/>
            <person name="Hong G."/>
            <person name="Han B."/>
            <person name="Choisne N."/>
            <person name="Demange N."/>
            <person name="Orjeda G."/>
            <person name="Samain S."/>
            <person name="Cattolico L."/>
            <person name="Pelletier E."/>
            <person name="Couloux A."/>
            <person name="Segurens B."/>
            <person name="Wincker P."/>
            <person name="D'Hont A."/>
            <person name="Scarpelli C."/>
            <person name="Weissenbach J."/>
            <person name="Salanoubat M."/>
            <person name="Quetier F."/>
            <person name="Yu Y."/>
            <person name="Kim H.R."/>
            <person name="Rambo T."/>
            <person name="Currie J."/>
            <person name="Collura K."/>
            <person name="Luo M."/>
            <person name="Yang T."/>
            <person name="Ammiraju J.S.S."/>
            <person name="Engler F."/>
            <person name="Soderlund C."/>
            <person name="Wing R.A."/>
            <person name="Palmer L.E."/>
            <person name="de la Bastide M."/>
            <person name="Spiegel L."/>
            <person name="Nascimento L."/>
            <person name="Zutavern T."/>
            <person name="O'Shaughnessy A."/>
            <person name="Dike S."/>
            <person name="Dedhia N."/>
            <person name="Preston R."/>
            <person name="Balija V."/>
            <person name="McCombie W.R."/>
            <person name="Chow T."/>
            <person name="Chen H."/>
            <person name="Chung M."/>
            <person name="Chen C."/>
            <person name="Shaw J."/>
            <person name="Wu H."/>
            <person name="Hsiao K."/>
            <person name="Chao Y."/>
            <person name="Chu M."/>
            <person name="Cheng C."/>
            <person name="Hour A."/>
            <person name="Lee P."/>
            <person name="Lin S."/>
            <person name="Lin Y."/>
            <person name="Liou J."/>
            <person name="Liu S."/>
            <person name="Hsing Y."/>
            <person name="Raghuvanshi S."/>
            <person name="Mohanty A."/>
            <person name="Bharti A.K."/>
            <person name="Gaur A."/>
            <person name="Gupta V."/>
            <person name="Kumar D."/>
            <person name="Ravi V."/>
            <person name="Vij S."/>
            <person name="Kapur A."/>
            <person name="Khurana P."/>
            <person name="Khurana P."/>
            <person name="Khurana J.P."/>
            <person name="Tyagi A.K."/>
            <person name="Gaikwad K."/>
            <person name="Singh A."/>
            <person name="Dalal V."/>
            <person name="Srivastava S."/>
            <person name="Dixit A."/>
            <person name="Pal A.K."/>
            <person name="Ghazi I.A."/>
            <person name="Yadav M."/>
            <person name="Pandit A."/>
            <person name="Bhargava A."/>
            <person name="Sureshbabu K."/>
            <person name="Batra K."/>
            <person name="Sharma T.R."/>
            <person name="Mohapatra T."/>
            <person name="Singh N.K."/>
            <person name="Messing J."/>
            <person name="Nelson A.B."/>
            <person name="Fuks G."/>
            <person name="Kavchok S."/>
            <person name="Keizer G."/>
            <person name="Linton E."/>
            <person name="Llaca V."/>
            <person name="Song R."/>
            <person name="Tanyolac B."/>
            <person name="Young S."/>
            <person name="Ho-Il K."/>
            <person name="Hahn J.H."/>
            <person name="Sangsakoo G."/>
            <person name="Vanavichit A."/>
            <person name="de Mattos Luiz.A.T."/>
            <person name="Zimmer P.D."/>
            <person name="Malone G."/>
            <person name="Dellagostin O."/>
            <person name="de Oliveira A.C."/>
            <person name="Bevan M."/>
            <person name="Bancroft I."/>
            <person name="Minx P."/>
            <person name="Cordum H."/>
            <person name="Wilson R."/>
            <person name="Cheng Z."/>
            <person name="Jin W."/>
            <person name="Jiang J."/>
            <person name="Leong S.A."/>
            <person name="Iwama H."/>
            <person name="Gojobori T."/>
            <person name="Itoh T."/>
            <person name="Niimura Y."/>
            <person name="Fujii Y."/>
            <person name="Habara T."/>
            <person name="Sakai H."/>
            <person name="Sato Y."/>
            <person name="Wilson G."/>
            <person name="Kumar K."/>
            <person name="McCouch S."/>
            <person name="Juretic N."/>
            <person name="Hoen D."/>
            <person name="Wright S."/>
            <person name="Bruskiewich R."/>
            <person name="Bureau T."/>
            <person name="Miyao A."/>
            <person name="Hirochika H."/>
            <person name="Nishikawa T."/>
            <person name="Kadowaki K."/>
            <person name="Sugiura M."/>
            <person name="Burr B."/>
            <person name="Sasaki T."/>
        </authorList>
    </citation>
    <scope>NUCLEOTIDE SEQUENCE [LARGE SCALE GENOMIC DNA]</scope>
    <source>
        <strain evidence="6">cv. Nipponbare</strain>
    </source>
</reference>
<keyword evidence="3" id="KW-0472">Membrane</keyword>
<reference evidence="6" key="7">
    <citation type="journal article" date="2008" name="Nucleic Acids Res.">
        <title>The rice annotation project database (RAP-DB): 2008 update.</title>
        <authorList>
            <consortium name="The rice annotation project (RAP)"/>
        </authorList>
    </citation>
    <scope>GENOME REANNOTATION</scope>
    <source>
        <strain evidence="6">cv. Nipponbare</strain>
    </source>
</reference>
<feature type="coiled-coil region" evidence="1">
    <location>
        <begin position="968"/>
        <end position="1041"/>
    </location>
</feature>
<dbReference type="PANTHER" id="PTHR45287:SF4">
    <property type="entry name" value="OS03G0691500 PROTEIN"/>
    <property type="match status" value="1"/>
</dbReference>
<evidence type="ECO:0000256" key="2">
    <source>
        <dbReference type="SAM" id="MobiDB-lite"/>
    </source>
</evidence>
<evidence type="ECO:0000256" key="1">
    <source>
        <dbReference type="SAM" id="Coils"/>
    </source>
</evidence>
<dbReference type="KEGG" id="dosa:Os03g0691500"/>
<dbReference type="InterPro" id="IPR040262">
    <property type="entry name" value="At4g38062-like"/>
</dbReference>
<dbReference type="EMBL" id="AC105747">
    <property type="protein sequence ID" value="AAT76991.1"/>
    <property type="molecule type" value="Genomic_DNA"/>
</dbReference>
<proteinExistence type="predicted"/>
<reference evidence="5" key="8">
    <citation type="submission" date="2009-08" db="EMBL/GenBank/DDBJ databases">
        <title>Oryza sativa nipponbare(GA3) genomic DNA, chromosome 3.</title>
        <authorList>
            <consortium name="IRGSP(International Rice Genome Sequencing Project)"/>
        </authorList>
    </citation>
    <scope>NUCLEOTIDE SEQUENCE</scope>
</reference>
<organism evidence="5 6">
    <name type="scientific">Oryza sativa subsp. japonica</name>
    <name type="common">Rice</name>
    <dbReference type="NCBI Taxonomy" id="39947"/>
    <lineage>
        <taxon>Eukaryota</taxon>
        <taxon>Viridiplantae</taxon>
        <taxon>Streptophyta</taxon>
        <taxon>Embryophyta</taxon>
        <taxon>Tracheophyta</taxon>
        <taxon>Spermatophyta</taxon>
        <taxon>Magnoliopsida</taxon>
        <taxon>Liliopsida</taxon>
        <taxon>Poales</taxon>
        <taxon>Poaceae</taxon>
        <taxon>BOP clade</taxon>
        <taxon>Oryzoideae</taxon>
        <taxon>Oryzeae</taxon>
        <taxon>Oryzinae</taxon>
        <taxon>Oryza</taxon>
        <taxon>Oryza sativa</taxon>
    </lineage>
</organism>
<evidence type="ECO:0000313" key="6">
    <source>
        <dbReference type="Proteomes" id="UP000000763"/>
    </source>
</evidence>
<feature type="coiled-coil region" evidence="1">
    <location>
        <begin position="9"/>
        <end position="173"/>
    </location>
</feature>
<feature type="transmembrane region" description="Helical" evidence="3">
    <location>
        <begin position="1129"/>
        <end position="1154"/>
    </location>
</feature>
<feature type="region of interest" description="Disordered" evidence="2">
    <location>
        <begin position="1337"/>
        <end position="1366"/>
    </location>
</feature>
<protein>
    <submittedName>
        <fullName evidence="4">Centromere protein</fullName>
    </submittedName>
    <submittedName>
        <fullName evidence="5">Os03g0691500 protein</fullName>
    </submittedName>
</protein>
<gene>
    <name evidence="5" type="ordered locus">Os03g0691500</name>
    <name evidence="4" type="ORF">OSJNBb0101N11.5</name>
</gene>
<evidence type="ECO:0000313" key="5">
    <source>
        <dbReference type="EMBL" id="BAF12869.2"/>
    </source>
</evidence>
<feature type="region of interest" description="Disordered" evidence="2">
    <location>
        <begin position="1433"/>
        <end position="1483"/>
    </location>
</feature>
<reference evidence="5" key="5">
    <citation type="journal article" date="2007" name="Genome Res.">
        <title>Curated Genome Annotation of Oryza sativa ssp. japonica and Comparative Genome Analysis with Arabidopsis thaliana.</title>
        <authorList>
            <consortium name="The Rice Annotation Project (RAP)"/>
            <person name="Itoh T."/>
            <person name="Tanaka T."/>
            <person name="Barrero R.A."/>
            <person name="Yamasaki C."/>
            <person name="Fujii Y."/>
            <person name="Hilton P.B."/>
            <person name="Antonio B.A."/>
            <person name="Aono H."/>
            <person name="Apweiler R."/>
            <person name="Bruskiewich R."/>
            <person name="Bureau T."/>
            <person name="Burr F."/>
            <person name="Costa de Oliveira A."/>
            <person name="Fuks G."/>
            <person name="Habara T."/>
            <person name="Haberer G."/>
            <person name="Han B."/>
            <person name="Harada E."/>
            <person name="Hiraki A.T."/>
            <person name="Hirochika H."/>
            <person name="Hoen D."/>
            <person name="Hokari H."/>
            <person name="Hosokawa S."/>
            <person name="Hsing Y."/>
            <person name="Ikawa H."/>
            <person name="Ikeo K."/>
            <person name="Imanishi T."/>
            <person name="Ito Y."/>
            <person name="Jaiswal P."/>
            <person name="Kanno M."/>
            <person name="Kawahara Y."/>
            <person name="Kawamura T."/>
            <person name="Kawashima H."/>
            <person name="Khurana J.P."/>
            <person name="Kikuchi S."/>
            <person name="Komatsu S."/>
            <person name="Koyanagi K.O."/>
            <person name="Kubooka H."/>
            <person name="Lieberherr D."/>
            <person name="Lin Y.C."/>
            <person name="Lonsdale D."/>
            <person name="Matsumoto T."/>
            <person name="Matsuya A."/>
            <person name="McCombie W.R."/>
            <person name="Messing J."/>
            <person name="Miyao A."/>
            <person name="Mulder N."/>
            <person name="Nagamura Y."/>
            <person name="Nam J."/>
            <person name="Namiki N."/>
            <person name="Numa H."/>
            <person name="Nurimoto S."/>
            <person name="O'donovan C."/>
            <person name="Ohyanagi H."/>
            <person name="Okido T."/>
            <person name="Oota S."/>
            <person name="Osato N."/>
            <person name="Palmer L.E."/>
            <person name="Quetier F."/>
            <person name="Raghuvanshi S."/>
            <person name="Saichi N."/>
            <person name="Sakai H."/>
            <person name="Sakai Y."/>
            <person name="Sakata K."/>
            <person name="Sakurai T."/>
            <person name="Sato F."/>
            <person name="Sato Y."/>
            <person name="Schoof H."/>
            <person name="Seki M."/>
            <person name="Shibata M."/>
            <person name="Shimizu Y."/>
            <person name="Shinozaki K."/>
            <person name="Shinso Y."/>
            <person name="Singh N.K."/>
            <person name="Smith-White B."/>
            <person name="Takeda J."/>
            <person name="Tanino M."/>
            <person name="Tatusova T."/>
            <person name="Thongjuea S."/>
            <person name="Todokoro F."/>
            <person name="Tsugane M."/>
            <person name="Tyagi A.K."/>
            <person name="Vanavichit A."/>
            <person name="Wang A."/>
            <person name="Wing R.A."/>
            <person name="Yamaguchi K."/>
            <person name="Yamamoto M."/>
            <person name="Yamamoto N."/>
            <person name="Yu Y."/>
            <person name="Zhang H."/>
            <person name="Zhao Q."/>
            <person name="Higo K."/>
            <person name="Burr B."/>
            <person name="Gojobori T."/>
            <person name="Sasaki T."/>
        </authorList>
    </citation>
    <scope>NUCLEOTIDE SEQUENCE</scope>
</reference>
<keyword evidence="1" id="KW-0175">Coiled coil</keyword>
<reference evidence="5" key="3">
    <citation type="journal article" date="2006" name="Nucleic Acids Res.">
        <title>The Rice Annotation Project Database (RAP-DB): hub for Oryza sativa ssp. japonica genome information.</title>
        <authorList>
            <person name="Ohyanagi H."/>
            <person name="Tanaka T."/>
            <person name="Sakai H."/>
            <person name="Shigemoto Y."/>
            <person name="Yamaguchi K."/>
            <person name="Habara T."/>
            <person name="Fujii Y."/>
            <person name="Antonio B.A."/>
            <person name="Nagamura Y."/>
            <person name="Imanishi T."/>
            <person name="Ikeo K."/>
            <person name="Itoh T."/>
            <person name="Gojobori T."/>
            <person name="Sasaki T."/>
        </authorList>
    </citation>
    <scope>NUCLEOTIDE SEQUENCE</scope>
</reference>
<dbReference type="Proteomes" id="UP000000763">
    <property type="component" value="Chromosome 3"/>
</dbReference>
<keyword evidence="3" id="KW-1133">Transmembrane helix</keyword>
<feature type="coiled-coil region" evidence="1">
    <location>
        <begin position="733"/>
        <end position="760"/>
    </location>
</feature>